<proteinExistence type="predicted"/>
<gene>
    <name evidence="2" type="ORF">CCHR01_11096</name>
</gene>
<reference evidence="2" key="1">
    <citation type="submission" date="2023-01" db="EMBL/GenBank/DDBJ databases">
        <title>Colletotrichum chrysophilum M932 genome sequence.</title>
        <authorList>
            <person name="Baroncelli R."/>
        </authorList>
    </citation>
    <scope>NUCLEOTIDE SEQUENCE</scope>
    <source>
        <strain evidence="2">M932</strain>
    </source>
</reference>
<dbReference type="EMBL" id="JAQOWY010000242">
    <property type="protein sequence ID" value="KAK1846257.1"/>
    <property type="molecule type" value="Genomic_DNA"/>
</dbReference>
<evidence type="ECO:0000313" key="2">
    <source>
        <dbReference type="EMBL" id="KAK1846257.1"/>
    </source>
</evidence>
<evidence type="ECO:0000256" key="1">
    <source>
        <dbReference type="SAM" id="MobiDB-lite"/>
    </source>
</evidence>
<feature type="region of interest" description="Disordered" evidence="1">
    <location>
        <begin position="28"/>
        <end position="54"/>
    </location>
</feature>
<dbReference type="Proteomes" id="UP001243330">
    <property type="component" value="Unassembled WGS sequence"/>
</dbReference>
<dbReference type="AlphaFoldDB" id="A0AAD9EG52"/>
<name>A0AAD9EG52_9PEZI</name>
<sequence>MGEACSGWQTGTDQAPEAAAAAAAAAAVDNASSTTTTARALRPQTQMRTGRSEP</sequence>
<evidence type="ECO:0000313" key="3">
    <source>
        <dbReference type="Proteomes" id="UP001243330"/>
    </source>
</evidence>
<comment type="caution">
    <text evidence="2">The sequence shown here is derived from an EMBL/GenBank/DDBJ whole genome shotgun (WGS) entry which is preliminary data.</text>
</comment>
<feature type="compositionally biased region" description="Polar residues" evidence="1">
    <location>
        <begin position="43"/>
        <end position="54"/>
    </location>
</feature>
<keyword evidence="3" id="KW-1185">Reference proteome</keyword>
<protein>
    <submittedName>
        <fullName evidence="2">Uncharacterized protein</fullName>
    </submittedName>
</protein>
<accession>A0AAD9EG52</accession>
<feature type="compositionally biased region" description="Low complexity" evidence="1">
    <location>
        <begin position="28"/>
        <end position="38"/>
    </location>
</feature>
<organism evidence="2 3">
    <name type="scientific">Colletotrichum chrysophilum</name>
    <dbReference type="NCBI Taxonomy" id="1836956"/>
    <lineage>
        <taxon>Eukaryota</taxon>
        <taxon>Fungi</taxon>
        <taxon>Dikarya</taxon>
        <taxon>Ascomycota</taxon>
        <taxon>Pezizomycotina</taxon>
        <taxon>Sordariomycetes</taxon>
        <taxon>Hypocreomycetidae</taxon>
        <taxon>Glomerellales</taxon>
        <taxon>Glomerellaceae</taxon>
        <taxon>Colletotrichum</taxon>
        <taxon>Colletotrichum gloeosporioides species complex</taxon>
    </lineage>
</organism>